<gene>
    <name evidence="4" type="ORF">MAA_00031</name>
</gene>
<dbReference type="KEGG" id="maj:MAA_00031"/>
<feature type="region of interest" description="Disordered" evidence="1">
    <location>
        <begin position="1"/>
        <end position="21"/>
    </location>
</feature>
<dbReference type="GO" id="GO:0016740">
    <property type="term" value="F:transferase activity"/>
    <property type="evidence" value="ECO:0007669"/>
    <property type="project" value="UniProtKB-KW"/>
</dbReference>
<dbReference type="Pfam" id="PF05686">
    <property type="entry name" value="Glyco_transf_90"/>
    <property type="match status" value="1"/>
</dbReference>
<dbReference type="AlphaFoldDB" id="E9EJG1"/>
<dbReference type="HOGENOM" id="CLU_005027_4_2_1"/>
<comment type="caution">
    <text evidence="4">The sequence shown here is derived from an EMBL/GenBank/DDBJ whole genome shotgun (WGS) entry which is preliminary data.</text>
</comment>
<dbReference type="SMART" id="SM00672">
    <property type="entry name" value="CAP10"/>
    <property type="match status" value="1"/>
</dbReference>
<evidence type="ECO:0000313" key="5">
    <source>
        <dbReference type="Proteomes" id="UP000002498"/>
    </source>
</evidence>
<reference evidence="4 5" key="2">
    <citation type="journal article" date="2014" name="Proc. Natl. Acad. Sci. U.S.A.">
        <title>Trajectory and genomic determinants of fungal-pathogen speciation and host adaptation.</title>
        <authorList>
            <person name="Hu X."/>
            <person name="Xiao G."/>
            <person name="Zheng P."/>
            <person name="Shang Y."/>
            <person name="Su Y."/>
            <person name="Zhang X."/>
            <person name="Liu X."/>
            <person name="Zhan S."/>
            <person name="St Leger R.J."/>
            <person name="Wang C."/>
        </authorList>
    </citation>
    <scope>GENOME REANNOTATION</scope>
    <source>
        <strain evidence="5">ARSEF 23 / ATCC MYA-3075</strain>
    </source>
</reference>
<evidence type="ECO:0000256" key="2">
    <source>
        <dbReference type="SAM" id="Phobius"/>
    </source>
</evidence>
<evidence type="ECO:0000256" key="1">
    <source>
        <dbReference type="SAM" id="MobiDB-lite"/>
    </source>
</evidence>
<organism evidence="4 5">
    <name type="scientific">Metarhizium robertsii (strain ARSEF 23 / ATCC MYA-3075)</name>
    <name type="common">Metarhizium anisopliae (strain ARSEF 23)</name>
    <dbReference type="NCBI Taxonomy" id="655844"/>
    <lineage>
        <taxon>Eukaryota</taxon>
        <taxon>Fungi</taxon>
        <taxon>Dikarya</taxon>
        <taxon>Ascomycota</taxon>
        <taxon>Pezizomycotina</taxon>
        <taxon>Sordariomycetes</taxon>
        <taxon>Hypocreomycetidae</taxon>
        <taxon>Hypocreales</taxon>
        <taxon>Clavicipitaceae</taxon>
        <taxon>Metarhizium</taxon>
    </lineage>
</organism>
<proteinExistence type="predicted"/>
<dbReference type="GeneID" id="19254317"/>
<feature type="domain" description="Glycosyl transferase CAP10" evidence="3">
    <location>
        <begin position="339"/>
        <end position="623"/>
    </location>
</feature>
<dbReference type="OrthoDB" id="541052at2759"/>
<keyword evidence="2" id="KW-0472">Membrane</keyword>
<evidence type="ECO:0000313" key="4">
    <source>
        <dbReference type="EMBL" id="EFZ02957.1"/>
    </source>
</evidence>
<sequence length="647" mass="74228">MPNAQHQTLIARRQTPDARRPTPDMALLKVCKGWSLRQWSSRLALRYITLVFLTFFFLASYALWHDVKFWDAQIQIPRKTINKLGTKHPVRKLMVDAKARHDALLAKRSLTLDSAAQQYRKRRGRHPPPGFDMWFHAAVDIDAIIVEDYFDRIYKDLTPFWALDPEQTKKRASAWHHVVKVRNGTAAGHGDVTDRVPWLQLWTALVADFAKYLPDVDMPINYMDESRLLVPHDTIAKLVAEERKERRIVDPNKASSKFHGLAAVDAAIPDPYDPHWHGPSEQYWNLFVKTCGPDTPAFGVQQVQDMSGPAEFPQNYRPDYAHKGYIQNFTASSDPCLQPHLRQLHGSFIEPISLSSTEELIPLFGGSKLPTNNEILIPGAMYLDQGEFYSGGESHGPSWDRKKNAAVWRGEGSGGRAREHNWHHFQRQRLVQMLNGTVVSQVEESGVRAKTFELPPETIYPSPRLHRGNLGPLADEIADTGFVKLCPPAECPFYNDTFTVLQHLPMKQQYLYKFLPDVDGNSFSARFRGFLRSTSLPLKATIYAEWHDDRLIPWVHFVPFDNTFQDLYPLLDFFSDANGSGDAAARFIAEQGQSWSERVLRREDMGLYVWRLLLEWARVCDENRHTLGYVDDLRPKKASKQTHVWHA</sequence>
<dbReference type="InterPro" id="IPR006598">
    <property type="entry name" value="CAP10"/>
</dbReference>
<name>E9EJG1_METRA</name>
<dbReference type="PANTHER" id="PTHR12203:SF22">
    <property type="entry name" value="CAPSULE ASSOCIATED PROTEIN"/>
    <property type="match status" value="1"/>
</dbReference>
<evidence type="ECO:0000259" key="3">
    <source>
        <dbReference type="SMART" id="SM00672"/>
    </source>
</evidence>
<accession>E9EJG1</accession>
<reference evidence="4 5" key="1">
    <citation type="journal article" date="2011" name="PLoS Genet.">
        <title>Genome sequencing and comparative transcriptomics of the model entomopathogenic fungi Metarhizium anisopliae and M. acridum.</title>
        <authorList>
            <person name="Gao Q."/>
            <person name="Jin K."/>
            <person name="Ying S.H."/>
            <person name="Zhang Y."/>
            <person name="Xiao G."/>
            <person name="Shang Y."/>
            <person name="Duan Z."/>
            <person name="Hu X."/>
            <person name="Xie X.Q."/>
            <person name="Zhou G."/>
            <person name="Peng G."/>
            <person name="Luo Z."/>
            <person name="Huang W."/>
            <person name="Wang B."/>
            <person name="Fang W."/>
            <person name="Wang S."/>
            <person name="Zhong Y."/>
            <person name="Ma L.J."/>
            <person name="St Leger R.J."/>
            <person name="Zhao G.P."/>
            <person name="Pei Y."/>
            <person name="Feng M.G."/>
            <person name="Xia Y."/>
            <person name="Wang C."/>
        </authorList>
    </citation>
    <scope>NUCLEOTIDE SEQUENCE [LARGE SCALE GENOMIC DNA]</scope>
    <source>
        <strain evidence="5">ARSEF 23 / ATCC MYA-3075</strain>
    </source>
</reference>
<dbReference type="EMBL" id="ADNJ02000005">
    <property type="protein sequence ID" value="EFZ02957.1"/>
    <property type="molecule type" value="Genomic_DNA"/>
</dbReference>
<keyword evidence="5" id="KW-1185">Reference proteome</keyword>
<protein>
    <submittedName>
        <fullName evidence="4">Glycosyltransferase family 90 protein</fullName>
    </submittedName>
</protein>
<keyword evidence="2" id="KW-0812">Transmembrane</keyword>
<dbReference type="PANTHER" id="PTHR12203">
    <property type="entry name" value="KDEL LYS-ASP-GLU-LEU CONTAINING - RELATED"/>
    <property type="match status" value="1"/>
</dbReference>
<dbReference type="Proteomes" id="UP000002498">
    <property type="component" value="Unassembled WGS sequence"/>
</dbReference>
<dbReference type="RefSeq" id="XP_007816220.1">
    <property type="nucleotide sequence ID" value="XM_007818029.1"/>
</dbReference>
<feature type="transmembrane region" description="Helical" evidence="2">
    <location>
        <begin position="44"/>
        <end position="64"/>
    </location>
</feature>
<keyword evidence="2" id="KW-1133">Transmembrane helix</keyword>
<dbReference type="InterPro" id="IPR051091">
    <property type="entry name" value="O-Glucosyltr/Glycosyltrsf_90"/>
</dbReference>